<organism evidence="9 10">
    <name type="scientific">Bowmanella denitrificans</name>
    <dbReference type="NCBI Taxonomy" id="366582"/>
    <lineage>
        <taxon>Bacteria</taxon>
        <taxon>Pseudomonadati</taxon>
        <taxon>Pseudomonadota</taxon>
        <taxon>Gammaproteobacteria</taxon>
        <taxon>Alteromonadales</taxon>
        <taxon>Alteromonadaceae</taxon>
        <taxon>Bowmanella</taxon>
    </lineage>
</organism>
<name>A0ABN0WLW5_9ALTE</name>
<dbReference type="Proteomes" id="UP001501757">
    <property type="component" value="Unassembled WGS sequence"/>
</dbReference>
<dbReference type="Gene3D" id="2.70.70.10">
    <property type="entry name" value="Glucose Permease (Domain IIA)"/>
    <property type="match status" value="1"/>
</dbReference>
<keyword evidence="5" id="KW-0862">Zinc</keyword>
<evidence type="ECO:0000256" key="4">
    <source>
        <dbReference type="ARBA" id="ARBA00022801"/>
    </source>
</evidence>
<dbReference type="EMBL" id="BAAAEI010000002">
    <property type="protein sequence ID" value="GAA0341514.1"/>
    <property type="molecule type" value="Genomic_DNA"/>
</dbReference>
<keyword evidence="4" id="KW-0378">Hydrolase</keyword>
<comment type="cofactor">
    <cofactor evidence="1">
        <name>Zn(2+)</name>
        <dbReference type="ChEBI" id="CHEBI:29105"/>
    </cofactor>
</comment>
<evidence type="ECO:0000313" key="9">
    <source>
        <dbReference type="EMBL" id="GAA0341514.1"/>
    </source>
</evidence>
<evidence type="ECO:0000256" key="6">
    <source>
        <dbReference type="ARBA" id="ARBA00023049"/>
    </source>
</evidence>
<dbReference type="PANTHER" id="PTHR21666:SF288">
    <property type="entry name" value="CELL DIVISION PROTEIN YTFB"/>
    <property type="match status" value="1"/>
</dbReference>
<dbReference type="InterPro" id="IPR016047">
    <property type="entry name" value="M23ase_b-sheet_dom"/>
</dbReference>
<evidence type="ECO:0000259" key="8">
    <source>
        <dbReference type="Pfam" id="PF01551"/>
    </source>
</evidence>
<keyword evidence="3" id="KW-0479">Metal-binding</keyword>
<evidence type="ECO:0000313" key="10">
    <source>
        <dbReference type="Proteomes" id="UP001501757"/>
    </source>
</evidence>
<evidence type="ECO:0000256" key="3">
    <source>
        <dbReference type="ARBA" id="ARBA00022723"/>
    </source>
</evidence>
<proteinExistence type="predicted"/>
<keyword evidence="10" id="KW-1185">Reference proteome</keyword>
<gene>
    <name evidence="9" type="ORF">GCM10009092_02530</name>
</gene>
<keyword evidence="2" id="KW-0645">Protease</keyword>
<feature type="chain" id="PRO_5047199200" evidence="7">
    <location>
        <begin position="21"/>
        <end position="401"/>
    </location>
</feature>
<dbReference type="InterPro" id="IPR011055">
    <property type="entry name" value="Dup_hybrid_motif"/>
</dbReference>
<dbReference type="InterPro" id="IPR050570">
    <property type="entry name" value="Cell_wall_metabolism_enzyme"/>
</dbReference>
<evidence type="ECO:0000256" key="2">
    <source>
        <dbReference type="ARBA" id="ARBA00022670"/>
    </source>
</evidence>
<evidence type="ECO:0000256" key="1">
    <source>
        <dbReference type="ARBA" id="ARBA00001947"/>
    </source>
</evidence>
<protein>
    <submittedName>
        <fullName evidence="9">M23 family metallopeptidase</fullName>
    </submittedName>
</protein>
<keyword evidence="6" id="KW-0482">Metalloprotease</keyword>
<dbReference type="RefSeq" id="WP_343840801.1">
    <property type="nucleotide sequence ID" value="NZ_BAAAEI010000002.1"/>
</dbReference>
<evidence type="ECO:0000256" key="5">
    <source>
        <dbReference type="ARBA" id="ARBA00022833"/>
    </source>
</evidence>
<dbReference type="PANTHER" id="PTHR21666">
    <property type="entry name" value="PEPTIDASE-RELATED"/>
    <property type="match status" value="1"/>
</dbReference>
<dbReference type="InterPro" id="IPR000841">
    <property type="entry name" value="Pept_M23A_Blytic"/>
</dbReference>
<keyword evidence="7" id="KW-0732">Signal</keyword>
<evidence type="ECO:0000256" key="7">
    <source>
        <dbReference type="SAM" id="SignalP"/>
    </source>
</evidence>
<feature type="domain" description="M23ase beta-sheet core" evidence="8">
    <location>
        <begin position="274"/>
        <end position="358"/>
    </location>
</feature>
<dbReference type="Pfam" id="PF01551">
    <property type="entry name" value="Peptidase_M23"/>
    <property type="match status" value="1"/>
</dbReference>
<reference evidence="9 10" key="1">
    <citation type="journal article" date="2019" name="Int. J. Syst. Evol. Microbiol.">
        <title>The Global Catalogue of Microorganisms (GCM) 10K type strain sequencing project: providing services to taxonomists for standard genome sequencing and annotation.</title>
        <authorList>
            <consortium name="The Broad Institute Genomics Platform"/>
            <consortium name="The Broad Institute Genome Sequencing Center for Infectious Disease"/>
            <person name="Wu L."/>
            <person name="Ma J."/>
        </authorList>
    </citation>
    <scope>NUCLEOTIDE SEQUENCE [LARGE SCALE GENOMIC DNA]</scope>
    <source>
        <strain evidence="9 10">JCM 13378</strain>
    </source>
</reference>
<comment type="caution">
    <text evidence="9">The sequence shown here is derived from an EMBL/GenBank/DDBJ whole genome shotgun (WGS) entry which is preliminary data.</text>
</comment>
<dbReference type="PRINTS" id="PR00933">
    <property type="entry name" value="BLYTICPTASE"/>
</dbReference>
<sequence length="401" mass="44249">MNKKLIVVALAGLMAAPVVAEEQLFPGGDVQVETILAMQLAGLPAIELDDAQYVLSGALLNEDWSAFFTQRVPALVDYQDVIMHWSGIASINPKLLVALIEHQSQMLSTPEKADLQRPFGNLSDALVFSEQVRDIAGQLSRRFYAYQHLQAETDKVSLPVSSATLALASLLQKNSAKPFNKDNAKLSADHAQPLRDFLATYKRLFDGPRESVLLTDSEAKAESGDQQIQAFSMNLPWSSGYAWYSGGAHSNTGSGYPYSSLDFNNGSGGWGSNTPWVQAAHAGTVSRYSSCNIRITHASGYATNYYHMSSLQYQSGDYVAAGAYIGRYASNYNQALCQGGQSSGPHVHFSLLYNGQYVSLHNRYISGYRVDVGNYNYDTNCYNFYFERNGQKTCAWYPLYR</sequence>
<dbReference type="SUPFAM" id="SSF51261">
    <property type="entry name" value="Duplicated hybrid motif"/>
    <property type="match status" value="1"/>
</dbReference>
<accession>A0ABN0WLW5</accession>
<feature type="signal peptide" evidence="7">
    <location>
        <begin position="1"/>
        <end position="20"/>
    </location>
</feature>
<dbReference type="CDD" id="cd12797">
    <property type="entry name" value="M23_peptidase"/>
    <property type="match status" value="1"/>
</dbReference>